<dbReference type="EMBL" id="JAQNDM010000002">
    <property type="protein sequence ID" value="MDC0712532.1"/>
    <property type="molecule type" value="Genomic_DNA"/>
</dbReference>
<gene>
    <name evidence="1" type="ORF">POL68_28980</name>
</gene>
<dbReference type="Proteomes" id="UP001221838">
    <property type="component" value="Unassembled WGS sequence"/>
</dbReference>
<name>A0ABT5DJK8_9BACT</name>
<evidence type="ECO:0000313" key="1">
    <source>
        <dbReference type="EMBL" id="MDC0712532.1"/>
    </source>
</evidence>
<dbReference type="RefSeq" id="WP_272142663.1">
    <property type="nucleotide sequence ID" value="NZ_JAQNDM010000002.1"/>
</dbReference>
<dbReference type="PROSITE" id="PS51257">
    <property type="entry name" value="PROKAR_LIPOPROTEIN"/>
    <property type="match status" value="1"/>
</dbReference>
<protein>
    <recommendedName>
        <fullName evidence="3">Lipoprotein</fullName>
    </recommendedName>
</protein>
<reference evidence="1 2" key="1">
    <citation type="submission" date="2022-11" db="EMBL/GenBank/DDBJ databases">
        <title>Minimal conservation of predation-associated metabolite biosynthetic gene clusters underscores biosynthetic potential of Myxococcota including descriptions for ten novel species: Archangium lansinium sp. nov., Myxococcus landrumus sp. nov., Nannocystis bai.</title>
        <authorList>
            <person name="Ahearne A."/>
            <person name="Stevens C."/>
            <person name="Dowd S."/>
        </authorList>
    </citation>
    <scope>NUCLEOTIDE SEQUENCE [LARGE SCALE GENOMIC DNA]</scope>
    <source>
        <strain evidence="1 2">NCWAL01</strain>
    </source>
</reference>
<evidence type="ECO:0000313" key="2">
    <source>
        <dbReference type="Proteomes" id="UP001221838"/>
    </source>
</evidence>
<proteinExistence type="predicted"/>
<keyword evidence="2" id="KW-1185">Reference proteome</keyword>
<accession>A0ABT5DJK8</accession>
<organism evidence="1 2">
    <name type="scientific">Stigmatella ashevillensis</name>
    <dbReference type="NCBI Taxonomy" id="2995309"/>
    <lineage>
        <taxon>Bacteria</taxon>
        <taxon>Pseudomonadati</taxon>
        <taxon>Myxococcota</taxon>
        <taxon>Myxococcia</taxon>
        <taxon>Myxococcales</taxon>
        <taxon>Cystobacterineae</taxon>
        <taxon>Archangiaceae</taxon>
        <taxon>Stigmatella</taxon>
    </lineage>
</organism>
<comment type="caution">
    <text evidence="1">The sequence shown here is derived from an EMBL/GenBank/DDBJ whole genome shotgun (WGS) entry which is preliminary data.</text>
</comment>
<evidence type="ECO:0008006" key="3">
    <source>
        <dbReference type="Google" id="ProtNLM"/>
    </source>
</evidence>
<sequence length="491" mass="52195">MRVFCRSWHPVVLSLCASLLIGLVGCEPALIEETAEETARWGTREEAIRIPNSLTTQALVFNALSTNKIANRLLGTKPLAALFSPPGDATIANQLWDPAAQQFMHYLVGCALANGQNLEWTDPSTGALNQWHGQLGICPAWKTQVPTPACLQQVSSCLLARNNAFGMRVDLSMRGEHPTTPSVFQLEQVTRPSEYDAVTSQRLASFEACGSPALGVQRNCGWSVDGIGLCQPGMRTVLGAGGKDPATCTGSSLGSTSGAQMMLRVCEGITGCNHQSEPAPLAQSEGSCSTPLPSVAFTCPAGGYFNVMKAPYNSTQTGAVTVKASPTSTQYPLSEAAAFRMREGAFYGTIFEPDALAAEVFVVDRKVILPAQPVKGSVYRRMYSCYDSAWNSGGGTATYRVCALPDATSNCAAQVTGVCVNPSNRSYPASKCATDDGPQVPGDGDYEGCRDNNNVSWPYPITTFLNSPCDILGGYDNPTLCSRPREAPKSP</sequence>